<dbReference type="EMBL" id="PFBH01000006">
    <property type="protein sequence ID" value="PIR85337.1"/>
    <property type="molecule type" value="Genomic_DNA"/>
</dbReference>
<feature type="transmembrane region" description="Helical" evidence="1">
    <location>
        <begin position="6"/>
        <end position="25"/>
    </location>
</feature>
<proteinExistence type="predicted"/>
<comment type="caution">
    <text evidence="2">The sequence shown here is derived from an EMBL/GenBank/DDBJ whole genome shotgun (WGS) entry which is preliminary data.</text>
</comment>
<evidence type="ECO:0000313" key="3">
    <source>
        <dbReference type="Proteomes" id="UP000229315"/>
    </source>
</evidence>
<dbReference type="Proteomes" id="UP000229315">
    <property type="component" value="Unassembled WGS sequence"/>
</dbReference>
<protein>
    <submittedName>
        <fullName evidence="2">Uncharacterized protein</fullName>
    </submittedName>
</protein>
<gene>
    <name evidence="2" type="ORF">COU15_01215</name>
</gene>
<evidence type="ECO:0000313" key="2">
    <source>
        <dbReference type="EMBL" id="PIR85337.1"/>
    </source>
</evidence>
<accession>A0A2H0UG14</accession>
<organism evidence="2 3">
    <name type="scientific">Candidatus Kaiserbacteria bacterium CG10_big_fil_rev_8_21_14_0_10_45_20</name>
    <dbReference type="NCBI Taxonomy" id="1974607"/>
    <lineage>
        <taxon>Bacteria</taxon>
        <taxon>Candidatus Kaiseribacteriota</taxon>
    </lineage>
</organism>
<reference evidence="3" key="1">
    <citation type="submission" date="2017-09" db="EMBL/GenBank/DDBJ databases">
        <title>Depth-based differentiation of microbial function through sediment-hosted aquifers and enrichment of novel symbionts in the deep terrestrial subsurface.</title>
        <authorList>
            <person name="Probst A.J."/>
            <person name="Ladd B."/>
            <person name="Jarett J.K."/>
            <person name="Geller-Mcgrath D.E."/>
            <person name="Sieber C.M.K."/>
            <person name="Emerson J.B."/>
            <person name="Anantharaman K."/>
            <person name="Thomas B.C."/>
            <person name="Malmstrom R."/>
            <person name="Stieglmeier M."/>
            <person name="Klingl A."/>
            <person name="Woyke T."/>
            <person name="Ryan C.M."/>
            <person name="Banfield J.F."/>
        </authorList>
    </citation>
    <scope>NUCLEOTIDE SEQUENCE [LARGE SCALE GENOMIC DNA]</scope>
</reference>
<sequence>MKKDVVIIIVGIILFAFVWGVWSFLASKQSFMNGAPFGVACTADAKLCPDGSSVGRVGPHCEFAECSAVLPDTP</sequence>
<name>A0A2H0UG14_9BACT</name>
<keyword evidence="1" id="KW-0812">Transmembrane</keyword>
<dbReference type="AlphaFoldDB" id="A0A2H0UG14"/>
<keyword evidence="1" id="KW-0472">Membrane</keyword>
<keyword evidence="1" id="KW-1133">Transmembrane helix</keyword>
<evidence type="ECO:0000256" key="1">
    <source>
        <dbReference type="SAM" id="Phobius"/>
    </source>
</evidence>